<feature type="region of interest" description="Disordered" evidence="1">
    <location>
        <begin position="107"/>
        <end position="136"/>
    </location>
</feature>
<sequence length="188" mass="20143">MRGARLGGRAERTMAAVRVLRKVGTARYTYRWSGGAVGGEKGKEGAKGLHGRESASHTTLKSLKSLKIPQFPPPPLPRTGMRRSPACMPPTRPCSLPSHSASLAWRAPVASSPTSKPTSPALVLPHLPPERAAGPRRSIWPEPVLRSTHLPPSFTHSLPIPSAEHRLPLHPCAASPNCATLLHETTLL</sequence>
<name>A0A6A6HJU8_VIRVR</name>
<gene>
    <name evidence="2" type="ORF">EV356DRAFT_359224</name>
</gene>
<evidence type="ECO:0000313" key="3">
    <source>
        <dbReference type="Proteomes" id="UP000800092"/>
    </source>
</evidence>
<dbReference type="AlphaFoldDB" id="A0A6A6HJU8"/>
<dbReference type="EMBL" id="ML991778">
    <property type="protein sequence ID" value="KAF2237793.1"/>
    <property type="molecule type" value="Genomic_DNA"/>
</dbReference>
<feature type="compositionally biased region" description="Low complexity" evidence="1">
    <location>
        <begin position="107"/>
        <end position="121"/>
    </location>
</feature>
<feature type="compositionally biased region" description="Basic and acidic residues" evidence="1">
    <location>
        <begin position="40"/>
        <end position="55"/>
    </location>
</feature>
<organism evidence="2 3">
    <name type="scientific">Viridothelium virens</name>
    <name type="common">Speckled blister lichen</name>
    <name type="synonym">Trypethelium virens</name>
    <dbReference type="NCBI Taxonomy" id="1048519"/>
    <lineage>
        <taxon>Eukaryota</taxon>
        <taxon>Fungi</taxon>
        <taxon>Dikarya</taxon>
        <taxon>Ascomycota</taxon>
        <taxon>Pezizomycotina</taxon>
        <taxon>Dothideomycetes</taxon>
        <taxon>Dothideomycetes incertae sedis</taxon>
        <taxon>Trypetheliales</taxon>
        <taxon>Trypetheliaceae</taxon>
        <taxon>Viridothelium</taxon>
    </lineage>
</organism>
<reference evidence="2" key="1">
    <citation type="journal article" date="2020" name="Stud. Mycol.">
        <title>101 Dothideomycetes genomes: a test case for predicting lifestyles and emergence of pathogens.</title>
        <authorList>
            <person name="Haridas S."/>
            <person name="Albert R."/>
            <person name="Binder M."/>
            <person name="Bloem J."/>
            <person name="Labutti K."/>
            <person name="Salamov A."/>
            <person name="Andreopoulos B."/>
            <person name="Baker S."/>
            <person name="Barry K."/>
            <person name="Bills G."/>
            <person name="Bluhm B."/>
            <person name="Cannon C."/>
            <person name="Castanera R."/>
            <person name="Culley D."/>
            <person name="Daum C."/>
            <person name="Ezra D."/>
            <person name="Gonzalez J."/>
            <person name="Henrissat B."/>
            <person name="Kuo A."/>
            <person name="Liang C."/>
            <person name="Lipzen A."/>
            <person name="Lutzoni F."/>
            <person name="Magnuson J."/>
            <person name="Mondo S."/>
            <person name="Nolan M."/>
            <person name="Ohm R."/>
            <person name="Pangilinan J."/>
            <person name="Park H.-J."/>
            <person name="Ramirez L."/>
            <person name="Alfaro M."/>
            <person name="Sun H."/>
            <person name="Tritt A."/>
            <person name="Yoshinaga Y."/>
            <person name="Zwiers L.-H."/>
            <person name="Turgeon B."/>
            <person name="Goodwin S."/>
            <person name="Spatafora J."/>
            <person name="Crous P."/>
            <person name="Grigoriev I."/>
        </authorList>
    </citation>
    <scope>NUCLEOTIDE SEQUENCE</scope>
    <source>
        <strain evidence="2">Tuck. ex Michener</strain>
    </source>
</reference>
<keyword evidence="3" id="KW-1185">Reference proteome</keyword>
<evidence type="ECO:0000256" key="1">
    <source>
        <dbReference type="SAM" id="MobiDB-lite"/>
    </source>
</evidence>
<accession>A0A6A6HJU8</accession>
<dbReference type="Proteomes" id="UP000800092">
    <property type="component" value="Unassembled WGS sequence"/>
</dbReference>
<evidence type="ECO:0000313" key="2">
    <source>
        <dbReference type="EMBL" id="KAF2237793.1"/>
    </source>
</evidence>
<feature type="region of interest" description="Disordered" evidence="1">
    <location>
        <begin position="36"/>
        <end position="93"/>
    </location>
</feature>
<protein>
    <submittedName>
        <fullName evidence="2">Uncharacterized protein</fullName>
    </submittedName>
</protein>
<proteinExistence type="predicted"/>